<dbReference type="PANTHER" id="PTHR43884">
    <property type="entry name" value="ACYL-COA DEHYDROGENASE"/>
    <property type="match status" value="1"/>
</dbReference>
<dbReference type="Pfam" id="PF02771">
    <property type="entry name" value="Acyl-CoA_dh_N"/>
    <property type="match status" value="1"/>
</dbReference>
<dbReference type="CDD" id="cd00567">
    <property type="entry name" value="ACAD"/>
    <property type="match status" value="1"/>
</dbReference>
<keyword evidence="3" id="KW-0285">Flavoprotein</keyword>
<evidence type="ECO:0000313" key="8">
    <source>
        <dbReference type="EMBL" id="SHF26463.1"/>
    </source>
</evidence>
<dbReference type="GO" id="GO:0003995">
    <property type="term" value="F:acyl-CoA dehydrogenase activity"/>
    <property type="evidence" value="ECO:0007669"/>
    <property type="project" value="TreeGrafter"/>
</dbReference>
<dbReference type="InterPro" id="IPR046373">
    <property type="entry name" value="Acyl-CoA_Oxase/DH_mid-dom_sf"/>
</dbReference>
<proteinExistence type="inferred from homology"/>
<feature type="domain" description="Acyl-CoA dehydrogenase/oxidase C-terminal" evidence="6">
    <location>
        <begin position="197"/>
        <end position="318"/>
    </location>
</feature>
<dbReference type="GO" id="GO:0050660">
    <property type="term" value="F:flavin adenine dinucleotide binding"/>
    <property type="evidence" value="ECO:0007669"/>
    <property type="project" value="InterPro"/>
</dbReference>
<dbReference type="EMBL" id="FQUE01000004">
    <property type="protein sequence ID" value="SHF26463.1"/>
    <property type="molecule type" value="Genomic_DNA"/>
</dbReference>
<reference evidence="9" key="1">
    <citation type="submission" date="2016-11" db="EMBL/GenBank/DDBJ databases">
        <authorList>
            <person name="Varghese N."/>
            <person name="Submissions S."/>
        </authorList>
    </citation>
    <scope>NUCLEOTIDE SEQUENCE [LARGE SCALE GENOMIC DNA]</scope>
    <source>
        <strain evidence="9">DSM 29326</strain>
    </source>
</reference>
<gene>
    <name evidence="8" type="ORF">SAMN05444339_104295</name>
</gene>
<dbReference type="InterPro" id="IPR013786">
    <property type="entry name" value="AcylCoA_DH/ox_N"/>
</dbReference>
<name>A0A1M5A873_LOKAT</name>
<dbReference type="PANTHER" id="PTHR43884:SF20">
    <property type="entry name" value="ACYL-COA DEHYDROGENASE FADE28"/>
    <property type="match status" value="1"/>
</dbReference>
<feature type="domain" description="Acyl-CoA dehydrogenase/oxidase N-terminal" evidence="7">
    <location>
        <begin position="1"/>
        <end position="91"/>
    </location>
</feature>
<dbReference type="Proteomes" id="UP000183987">
    <property type="component" value="Unassembled WGS sequence"/>
</dbReference>
<dbReference type="SUPFAM" id="SSF56645">
    <property type="entry name" value="Acyl-CoA dehydrogenase NM domain-like"/>
    <property type="match status" value="1"/>
</dbReference>
<dbReference type="InterPro" id="IPR009075">
    <property type="entry name" value="AcylCo_DH/oxidase_C"/>
</dbReference>
<dbReference type="AlphaFoldDB" id="A0A1M5A873"/>
<dbReference type="Gene3D" id="1.20.140.10">
    <property type="entry name" value="Butyryl-CoA Dehydrogenase, subunit A, domain 3"/>
    <property type="match status" value="1"/>
</dbReference>
<evidence type="ECO:0000256" key="2">
    <source>
        <dbReference type="ARBA" id="ARBA00009347"/>
    </source>
</evidence>
<dbReference type="STRING" id="366533.SAMN05444339_104295"/>
<comment type="similarity">
    <text evidence="2">Belongs to the acyl-CoA dehydrogenase family.</text>
</comment>
<keyword evidence="9" id="KW-1185">Reference proteome</keyword>
<evidence type="ECO:0000256" key="4">
    <source>
        <dbReference type="ARBA" id="ARBA00022827"/>
    </source>
</evidence>
<sequence length="342" mass="35671">MLADSLSRLLADRCDPALRMKVAYAAPYHSPELWAALVEMGALHALVDEDHGGFGGAGFDIATVFEALGAALCPEPVLPALLAARLLVAAGADAGPLLAGDLRYAVGLFEMDGTALDEIETTADGGRLTGRKSVVYGGPGADRFLIVARDGARLSLHEVAASDAQVLPYAMIDGGGAAEVILDAAPARLLMADAGAAVQDALDAGALALSAEALGGMETALALTVDYLKQRRQFGRPIGSNQALQHRTVELVTEIAQARSIVILAASRMGTADQSRSVSMCKHLCGRVAQRVAEEAIQMHGGIAMTWEAPVSHYAKRLVMIDAQLGDADHHLHRVMAGLQAV</sequence>
<dbReference type="Pfam" id="PF00441">
    <property type="entry name" value="Acyl-CoA_dh_1"/>
    <property type="match status" value="1"/>
</dbReference>
<dbReference type="InterPro" id="IPR036250">
    <property type="entry name" value="AcylCo_DH-like_C"/>
</dbReference>
<dbReference type="Gene3D" id="1.10.540.10">
    <property type="entry name" value="Acyl-CoA dehydrogenase/oxidase, N-terminal domain"/>
    <property type="match status" value="1"/>
</dbReference>
<evidence type="ECO:0000259" key="7">
    <source>
        <dbReference type="Pfam" id="PF02771"/>
    </source>
</evidence>
<evidence type="ECO:0000313" key="9">
    <source>
        <dbReference type="Proteomes" id="UP000183987"/>
    </source>
</evidence>
<evidence type="ECO:0000256" key="3">
    <source>
        <dbReference type="ARBA" id="ARBA00022630"/>
    </source>
</evidence>
<keyword evidence="4" id="KW-0274">FAD</keyword>
<evidence type="ECO:0000259" key="6">
    <source>
        <dbReference type="Pfam" id="PF00441"/>
    </source>
</evidence>
<keyword evidence="5" id="KW-0560">Oxidoreductase</keyword>
<dbReference type="SUPFAM" id="SSF47203">
    <property type="entry name" value="Acyl-CoA dehydrogenase C-terminal domain-like"/>
    <property type="match status" value="1"/>
</dbReference>
<dbReference type="InterPro" id="IPR037069">
    <property type="entry name" value="AcylCoA_DH/ox_N_sf"/>
</dbReference>
<evidence type="ECO:0000256" key="1">
    <source>
        <dbReference type="ARBA" id="ARBA00001974"/>
    </source>
</evidence>
<protein>
    <submittedName>
        <fullName evidence="8">Acyl-CoA dehydrogenase</fullName>
    </submittedName>
</protein>
<comment type="cofactor">
    <cofactor evidence="1">
        <name>FAD</name>
        <dbReference type="ChEBI" id="CHEBI:57692"/>
    </cofactor>
</comment>
<dbReference type="Gene3D" id="2.40.110.10">
    <property type="entry name" value="Butyryl-CoA Dehydrogenase, subunit A, domain 2"/>
    <property type="match status" value="1"/>
</dbReference>
<organism evidence="8 9">
    <name type="scientific">Loktanella atrilutea</name>
    <dbReference type="NCBI Taxonomy" id="366533"/>
    <lineage>
        <taxon>Bacteria</taxon>
        <taxon>Pseudomonadati</taxon>
        <taxon>Pseudomonadota</taxon>
        <taxon>Alphaproteobacteria</taxon>
        <taxon>Rhodobacterales</taxon>
        <taxon>Roseobacteraceae</taxon>
        <taxon>Loktanella</taxon>
    </lineage>
</organism>
<accession>A0A1M5A873</accession>
<dbReference type="InterPro" id="IPR009100">
    <property type="entry name" value="AcylCoA_DH/oxidase_NM_dom_sf"/>
</dbReference>
<evidence type="ECO:0000256" key="5">
    <source>
        <dbReference type="ARBA" id="ARBA00023002"/>
    </source>
</evidence>